<feature type="domain" description="Major facilitator superfamily (MFS) profile" evidence="7">
    <location>
        <begin position="27"/>
        <end position="401"/>
    </location>
</feature>
<evidence type="ECO:0000256" key="5">
    <source>
        <dbReference type="ARBA" id="ARBA00023136"/>
    </source>
</evidence>
<sequence length="420" mass="43296">MLTEDKLPASAVAPDERAASPLRSWLAVVAVAIGAFAFVTTEFLPVGLLPRIAADLGVSSGTAGLMVTVPGIIAAISAPGLMLVAGRMDRRLVFLLLTALLLASNLISALASNFILMLVGRALLGAALGGFWTLATAASGRLVQPKDSARAMATILTGVTCATVIGVPLGTFIASLASWRASFMATGGLVASALIAQFLFVPSLPSNTALRLHDLVSLLRRPHARRSLVMVGLVFGAHFSSYTYITPFLLHNANLSMPTITWLLLGFGIIGFFSNFAVSSTVTRSLKISLGAMISLLMFALVLLPTLQQSSAGVIALVLAWGVAFGALPLCFSMWIQRATPDSPEAGSALFVSIIQVAIAVGSLVGGIVVDQVGIAPDFLFGSGLALLGLAALVSFGRSGEAKPAAKAVACRECSTACSD</sequence>
<feature type="transmembrane region" description="Helical" evidence="6">
    <location>
        <begin position="92"/>
        <end position="116"/>
    </location>
</feature>
<dbReference type="GO" id="GO:0022857">
    <property type="term" value="F:transmembrane transporter activity"/>
    <property type="evidence" value="ECO:0007669"/>
    <property type="project" value="InterPro"/>
</dbReference>
<reference evidence="8" key="1">
    <citation type="submission" date="2010-09" db="EMBL/GenBank/DDBJ databases">
        <title>Complete sequence of chromosome2 of Burkholderia sp. CCGE1003.</title>
        <authorList>
            <consortium name="US DOE Joint Genome Institute"/>
            <person name="Lucas S."/>
            <person name="Copeland A."/>
            <person name="Lapidus A."/>
            <person name="Cheng J.-F."/>
            <person name="Bruce D."/>
            <person name="Goodwin L."/>
            <person name="Pitluck S."/>
            <person name="Daligault H."/>
            <person name="Davenport K."/>
            <person name="Detter J.C."/>
            <person name="Han C."/>
            <person name="Tapia R."/>
            <person name="Land M."/>
            <person name="Hauser L."/>
            <person name="Jeffries C."/>
            <person name="Kyrpides N."/>
            <person name="Ivanova N."/>
            <person name="Ovchinnikova G."/>
            <person name="Martinez-Romero E."/>
            <person name="Rogel M.A."/>
            <person name="Auchtung J."/>
            <person name="Tiedje J.M."/>
            <person name="Woyke T."/>
        </authorList>
    </citation>
    <scope>NUCLEOTIDE SEQUENCE</scope>
    <source>
        <strain evidence="8">CCGE1003</strain>
    </source>
</reference>
<comment type="subcellular location">
    <subcellularLocation>
        <location evidence="1">Cell membrane</location>
        <topology evidence="1">Multi-pass membrane protein</topology>
    </subcellularLocation>
</comment>
<dbReference type="PROSITE" id="PS50850">
    <property type="entry name" value="MFS"/>
    <property type="match status" value="1"/>
</dbReference>
<name>E1TFA5_BURSG</name>
<feature type="transmembrane region" description="Helical" evidence="6">
    <location>
        <begin position="155"/>
        <end position="177"/>
    </location>
</feature>
<feature type="transmembrane region" description="Helical" evidence="6">
    <location>
        <begin position="260"/>
        <end position="278"/>
    </location>
</feature>
<dbReference type="eggNOG" id="COG2814">
    <property type="taxonomic scope" value="Bacteria"/>
</dbReference>
<dbReference type="HOGENOM" id="CLU_001265_61_1_4"/>
<dbReference type="KEGG" id="bgf:BC1003_5519"/>
<feature type="transmembrane region" description="Helical" evidence="6">
    <location>
        <begin position="348"/>
        <end position="369"/>
    </location>
</feature>
<dbReference type="AlphaFoldDB" id="E1TFA5"/>
<feature type="transmembrane region" description="Helical" evidence="6">
    <location>
        <begin position="183"/>
        <end position="206"/>
    </location>
</feature>
<evidence type="ECO:0000313" key="8">
    <source>
        <dbReference type="EMBL" id="ADN61437.1"/>
    </source>
</evidence>
<dbReference type="SUPFAM" id="SSF103473">
    <property type="entry name" value="MFS general substrate transporter"/>
    <property type="match status" value="1"/>
</dbReference>
<organism evidence="8">
    <name type="scientific">Burkholderia sp. (strain CCGE1003)</name>
    <dbReference type="NCBI Taxonomy" id="640512"/>
    <lineage>
        <taxon>Bacteria</taxon>
        <taxon>Pseudomonadati</taxon>
        <taxon>Pseudomonadota</taxon>
        <taxon>Betaproteobacteria</taxon>
        <taxon>Burkholderiales</taxon>
        <taxon>Burkholderiaceae</taxon>
        <taxon>Burkholderia</taxon>
    </lineage>
</organism>
<dbReference type="InterPro" id="IPR011701">
    <property type="entry name" value="MFS"/>
</dbReference>
<evidence type="ECO:0000256" key="1">
    <source>
        <dbReference type="ARBA" id="ARBA00004651"/>
    </source>
</evidence>
<proteinExistence type="predicted"/>
<evidence type="ECO:0000256" key="2">
    <source>
        <dbReference type="ARBA" id="ARBA00022475"/>
    </source>
</evidence>
<dbReference type="STRING" id="640512.BC1003_5519"/>
<protein>
    <submittedName>
        <fullName evidence="8">Major facilitator superfamily MFS_1</fullName>
    </submittedName>
</protein>
<feature type="transmembrane region" description="Helical" evidence="6">
    <location>
        <begin position="314"/>
        <end position="336"/>
    </location>
</feature>
<keyword evidence="3 6" id="KW-0812">Transmembrane</keyword>
<evidence type="ECO:0000259" key="7">
    <source>
        <dbReference type="PROSITE" id="PS50850"/>
    </source>
</evidence>
<dbReference type="InterPro" id="IPR050189">
    <property type="entry name" value="MFS_Efflux_Transporters"/>
</dbReference>
<dbReference type="OrthoDB" id="9812189at2"/>
<dbReference type="GO" id="GO:0005886">
    <property type="term" value="C:plasma membrane"/>
    <property type="evidence" value="ECO:0007669"/>
    <property type="project" value="UniProtKB-SubCell"/>
</dbReference>
<dbReference type="CDD" id="cd17324">
    <property type="entry name" value="MFS_NepI_like"/>
    <property type="match status" value="1"/>
</dbReference>
<dbReference type="PANTHER" id="PTHR43124">
    <property type="entry name" value="PURINE EFFLUX PUMP PBUE"/>
    <property type="match status" value="1"/>
</dbReference>
<dbReference type="EMBL" id="CP002218">
    <property type="protein sequence ID" value="ADN61437.1"/>
    <property type="molecule type" value="Genomic_DNA"/>
</dbReference>
<dbReference type="InterPro" id="IPR036259">
    <property type="entry name" value="MFS_trans_sf"/>
</dbReference>
<feature type="transmembrane region" description="Helical" evidence="6">
    <location>
        <begin position="227"/>
        <end position="245"/>
    </location>
</feature>
<dbReference type="Pfam" id="PF07690">
    <property type="entry name" value="MFS_1"/>
    <property type="match status" value="1"/>
</dbReference>
<feature type="transmembrane region" description="Helical" evidence="6">
    <location>
        <begin position="25"/>
        <end position="44"/>
    </location>
</feature>
<evidence type="ECO:0000256" key="4">
    <source>
        <dbReference type="ARBA" id="ARBA00022989"/>
    </source>
</evidence>
<dbReference type="PANTHER" id="PTHR43124:SF3">
    <property type="entry name" value="CHLORAMPHENICOL EFFLUX PUMP RV0191"/>
    <property type="match status" value="1"/>
</dbReference>
<feature type="transmembrane region" description="Helical" evidence="6">
    <location>
        <begin position="64"/>
        <end position="85"/>
    </location>
</feature>
<feature type="transmembrane region" description="Helical" evidence="6">
    <location>
        <begin position="290"/>
        <end position="308"/>
    </location>
</feature>
<evidence type="ECO:0000256" key="6">
    <source>
        <dbReference type="SAM" id="Phobius"/>
    </source>
</evidence>
<gene>
    <name evidence="8" type="ordered locus">BC1003_5519</name>
</gene>
<keyword evidence="5 6" id="KW-0472">Membrane</keyword>
<feature type="transmembrane region" description="Helical" evidence="6">
    <location>
        <begin position="122"/>
        <end position="143"/>
    </location>
</feature>
<dbReference type="InterPro" id="IPR020846">
    <property type="entry name" value="MFS_dom"/>
</dbReference>
<keyword evidence="4 6" id="KW-1133">Transmembrane helix</keyword>
<feature type="transmembrane region" description="Helical" evidence="6">
    <location>
        <begin position="375"/>
        <end position="397"/>
    </location>
</feature>
<evidence type="ECO:0000256" key="3">
    <source>
        <dbReference type="ARBA" id="ARBA00022692"/>
    </source>
</evidence>
<accession>E1TFA5</accession>
<dbReference type="Gene3D" id="1.20.1250.20">
    <property type="entry name" value="MFS general substrate transporter like domains"/>
    <property type="match status" value="1"/>
</dbReference>
<keyword evidence="2" id="KW-1003">Cell membrane</keyword>